<dbReference type="Gene3D" id="3.40.50.720">
    <property type="entry name" value="NAD(P)-binding Rossmann-like Domain"/>
    <property type="match status" value="1"/>
</dbReference>
<evidence type="ECO:0000259" key="2">
    <source>
        <dbReference type="Pfam" id="PF07993"/>
    </source>
</evidence>
<dbReference type="OMA" id="FIHCITV"/>
<accession>A0AA38GR17</accession>
<dbReference type="InterPro" id="IPR026055">
    <property type="entry name" value="FAR"/>
</dbReference>
<comment type="catalytic activity">
    <reaction evidence="1">
        <text>a long-chain fatty acyl-CoA + 2 NADPH + 2 H(+) = a long-chain primary fatty alcohol + 2 NADP(+) + CoA</text>
        <dbReference type="Rhea" id="RHEA:52716"/>
        <dbReference type="ChEBI" id="CHEBI:15378"/>
        <dbReference type="ChEBI" id="CHEBI:57287"/>
        <dbReference type="ChEBI" id="CHEBI:57783"/>
        <dbReference type="ChEBI" id="CHEBI:58349"/>
        <dbReference type="ChEBI" id="CHEBI:77396"/>
        <dbReference type="ChEBI" id="CHEBI:83139"/>
        <dbReference type="EC" id="1.2.1.84"/>
    </reaction>
</comment>
<keyword evidence="1" id="KW-0444">Lipid biosynthesis</keyword>
<dbReference type="CDD" id="cd05236">
    <property type="entry name" value="FAR-N_SDR_e"/>
    <property type="match status" value="1"/>
</dbReference>
<dbReference type="Pfam" id="PF07993">
    <property type="entry name" value="NAD_binding_4"/>
    <property type="match status" value="1"/>
</dbReference>
<dbReference type="PANTHER" id="PTHR11011">
    <property type="entry name" value="MALE STERILITY PROTEIN 2-RELATED"/>
    <property type="match status" value="1"/>
</dbReference>
<evidence type="ECO:0000313" key="4">
    <source>
        <dbReference type="Proteomes" id="UP000824469"/>
    </source>
</evidence>
<feature type="non-terminal residue" evidence="3">
    <location>
        <position position="470"/>
    </location>
</feature>
<dbReference type="GO" id="GO:0010345">
    <property type="term" value="P:suberin biosynthetic process"/>
    <property type="evidence" value="ECO:0007669"/>
    <property type="project" value="TreeGrafter"/>
</dbReference>
<dbReference type="EC" id="1.2.1.84" evidence="1"/>
<comment type="similarity">
    <text evidence="1">Belongs to the fatty acyl-CoA reductase family.</text>
</comment>
<evidence type="ECO:0000256" key="1">
    <source>
        <dbReference type="RuleBase" id="RU363097"/>
    </source>
</evidence>
<comment type="function">
    <text evidence="1">Catalyzes the reduction of fatty acyl-CoA to fatty alcohols.</text>
</comment>
<feature type="domain" description="Thioester reductase (TE)" evidence="2">
    <location>
        <begin position="18"/>
        <end position="352"/>
    </location>
</feature>
<dbReference type="AlphaFoldDB" id="A0AA38GR17"/>
<keyword evidence="4" id="KW-1185">Reference proteome</keyword>
<dbReference type="GO" id="GO:0102965">
    <property type="term" value="F:alcohol-forming long-chain fatty acyl-CoA reductase activity"/>
    <property type="evidence" value="ECO:0007669"/>
    <property type="project" value="UniProtKB-EC"/>
</dbReference>
<name>A0AA38GR17_TAXCH</name>
<gene>
    <name evidence="3" type="ORF">KI387_006951</name>
</gene>
<reference evidence="3 4" key="1">
    <citation type="journal article" date="2021" name="Nat. Plants">
        <title>The Taxus genome provides insights into paclitaxel biosynthesis.</title>
        <authorList>
            <person name="Xiong X."/>
            <person name="Gou J."/>
            <person name="Liao Q."/>
            <person name="Li Y."/>
            <person name="Zhou Q."/>
            <person name="Bi G."/>
            <person name="Li C."/>
            <person name="Du R."/>
            <person name="Wang X."/>
            <person name="Sun T."/>
            <person name="Guo L."/>
            <person name="Liang H."/>
            <person name="Lu P."/>
            <person name="Wu Y."/>
            <person name="Zhang Z."/>
            <person name="Ro D.K."/>
            <person name="Shang Y."/>
            <person name="Huang S."/>
            <person name="Yan J."/>
        </authorList>
    </citation>
    <scope>NUCLEOTIDE SEQUENCE [LARGE SCALE GENOMIC DNA]</scope>
    <source>
        <strain evidence="3">Ta-2019</strain>
    </source>
</reference>
<keyword evidence="1" id="KW-0521">NADP</keyword>
<dbReference type="SUPFAM" id="SSF51735">
    <property type="entry name" value="NAD(P)-binding Rossmann-fold domains"/>
    <property type="match status" value="1"/>
</dbReference>
<proteinExistence type="inferred from homology"/>
<dbReference type="InterPro" id="IPR036291">
    <property type="entry name" value="NAD(P)-bd_dom_sf"/>
</dbReference>
<comment type="caution">
    <text evidence="3">The sequence shown here is derived from an EMBL/GenBank/DDBJ whole genome shotgun (WGS) entry which is preliminary data.</text>
</comment>
<dbReference type="EMBL" id="JAHRHJ020000002">
    <property type="protein sequence ID" value="KAH9326773.1"/>
    <property type="molecule type" value="Genomic_DNA"/>
</dbReference>
<feature type="non-terminal residue" evidence="3">
    <location>
        <position position="1"/>
    </location>
</feature>
<organism evidence="3 4">
    <name type="scientific">Taxus chinensis</name>
    <name type="common">Chinese yew</name>
    <name type="synonym">Taxus wallichiana var. chinensis</name>
    <dbReference type="NCBI Taxonomy" id="29808"/>
    <lineage>
        <taxon>Eukaryota</taxon>
        <taxon>Viridiplantae</taxon>
        <taxon>Streptophyta</taxon>
        <taxon>Embryophyta</taxon>
        <taxon>Tracheophyta</taxon>
        <taxon>Spermatophyta</taxon>
        <taxon>Pinopsida</taxon>
        <taxon>Pinidae</taxon>
        <taxon>Conifers II</taxon>
        <taxon>Cupressales</taxon>
        <taxon>Taxaceae</taxon>
        <taxon>Taxus</taxon>
    </lineage>
</organism>
<dbReference type="Proteomes" id="UP000824469">
    <property type="component" value="Unassembled WGS sequence"/>
</dbReference>
<sequence length="470" mass="52631">AFKGLDIVDFLKDKNFLITGATGFLAKGTDSDVMFHLEIAVLIEKIIRMQPQVGKIFVLIKAKDYEAALQRLKNEASLGFNSCFDLVIYSGLFKCIQETYGNEYEKFMLRKLVPVVGNITGHNLGMQPNVAEELSQDVDIVLNSAANTTFDERYEVALEINTKGTRRLLEFAKGCHRLQLFLQISTAYVNGQREGRVLEKPFQIGDTIAREKARLEHGQSPPMLDIEAEFELANKTLEVNSMALDVEKQLIQSMKDLGMERAQTYGWQDTYVFTKAMGEMLINNGRGDLPVVIVRPSVIESTYSDPFPGWMEGNRMMDPIILYYGKGQLCGFLADPNGVLDVVPADMVVNATLAAMAKHAGKPGLDVYHVGSSVANPLKFGELARLVTQHFKSNPYLDNKGKPVTVKKLQLFKDLEDFSTNMWSHISNVLPIKGSNGSSRLEKHKRICAKSIEQAKYLANIYKPYTFYQG</sequence>
<dbReference type="PANTHER" id="PTHR11011:SF45">
    <property type="entry name" value="FATTY ACYL-COA REDUCTASE CG8306-RELATED"/>
    <property type="match status" value="1"/>
</dbReference>
<dbReference type="InterPro" id="IPR013120">
    <property type="entry name" value="FAR_NAD-bd"/>
</dbReference>
<keyword evidence="1" id="KW-0443">Lipid metabolism</keyword>
<keyword evidence="1" id="KW-0560">Oxidoreductase</keyword>
<evidence type="ECO:0000313" key="3">
    <source>
        <dbReference type="EMBL" id="KAH9326773.1"/>
    </source>
</evidence>
<protein>
    <recommendedName>
        <fullName evidence="1">Fatty acyl-CoA reductase</fullName>
        <ecNumber evidence="1">1.2.1.84</ecNumber>
    </recommendedName>
</protein>
<dbReference type="GO" id="GO:0035336">
    <property type="term" value="P:long-chain fatty-acyl-CoA metabolic process"/>
    <property type="evidence" value="ECO:0007669"/>
    <property type="project" value="TreeGrafter"/>
</dbReference>
<dbReference type="GO" id="GO:0080019">
    <property type="term" value="F:alcohol-forming very long-chain fatty acyl-CoA reductase activity"/>
    <property type="evidence" value="ECO:0007669"/>
    <property type="project" value="InterPro"/>
</dbReference>